<feature type="domain" description="TonB C-terminal" evidence="6">
    <location>
        <begin position="33"/>
        <end position="129"/>
    </location>
</feature>
<dbReference type="Proteomes" id="UP000321323">
    <property type="component" value="Chromosome"/>
</dbReference>
<keyword evidence="5" id="KW-0732">Signal</keyword>
<evidence type="ECO:0000256" key="2">
    <source>
        <dbReference type="ARBA" id="ARBA00022692"/>
    </source>
</evidence>
<dbReference type="PROSITE" id="PS52015">
    <property type="entry name" value="TONB_CTD"/>
    <property type="match status" value="1"/>
</dbReference>
<evidence type="ECO:0000256" key="4">
    <source>
        <dbReference type="ARBA" id="ARBA00023136"/>
    </source>
</evidence>
<evidence type="ECO:0000256" key="3">
    <source>
        <dbReference type="ARBA" id="ARBA00022989"/>
    </source>
</evidence>
<feature type="chain" id="PRO_5046567279" evidence="5">
    <location>
        <begin position="29"/>
        <end position="131"/>
    </location>
</feature>
<keyword evidence="8" id="KW-1185">Reference proteome</keyword>
<dbReference type="Pfam" id="PF03544">
    <property type="entry name" value="TonB_C"/>
    <property type="match status" value="1"/>
</dbReference>
<dbReference type="EMBL" id="CP136508">
    <property type="protein sequence ID" value="WUR13318.1"/>
    <property type="molecule type" value="Genomic_DNA"/>
</dbReference>
<dbReference type="InterPro" id="IPR037682">
    <property type="entry name" value="TonB_C"/>
</dbReference>
<sequence>MHWTRSPRGKLRTALVLALATMALRAFATEVPSANDRFDPRTCAMPVKPAAAQAEHRSGAVMLAILIGADGTVQKTRIVQSSGHADLDEATRAGFARCTFKPGKVDGVPTAAWQMIKYIWSPEDSTEPAQP</sequence>
<comment type="subcellular location">
    <subcellularLocation>
        <location evidence="1">Membrane</location>
        <topology evidence="1">Single-pass membrane protein</topology>
    </subcellularLocation>
</comment>
<evidence type="ECO:0000313" key="8">
    <source>
        <dbReference type="Proteomes" id="UP000321323"/>
    </source>
</evidence>
<gene>
    <name evidence="7" type="ORF">E7V67_027150</name>
</gene>
<dbReference type="InterPro" id="IPR006260">
    <property type="entry name" value="TonB/TolA_C"/>
</dbReference>
<reference evidence="7 8" key="1">
    <citation type="journal article" date="2019" name="Int. J. Syst. Evol. Microbiol.">
        <title>The Draft Whole-Genome Sequence of the Antibiotic Producer Empedobacter haloabium ATCC 31962 Provides Indications for Its Taxonomic Reclassification.</title>
        <authorList>
            <person name="Miess H."/>
            <person name="Arlt P."/>
            <person name="Apel A.K."/>
            <person name="Weber T."/>
            <person name="Nieselt K."/>
            <person name="Hanssen F."/>
            <person name="Czemmel S."/>
            <person name="Nahnsen S."/>
            <person name="Gross H."/>
        </authorList>
    </citation>
    <scope>NUCLEOTIDE SEQUENCE [LARGE SCALE GENOMIC DNA]</scope>
    <source>
        <strain evidence="7 8">ATCC 31962</strain>
    </source>
</reference>
<evidence type="ECO:0000256" key="5">
    <source>
        <dbReference type="SAM" id="SignalP"/>
    </source>
</evidence>
<keyword evidence="3" id="KW-1133">Transmembrane helix</keyword>
<dbReference type="SUPFAM" id="SSF74653">
    <property type="entry name" value="TolA/TonB C-terminal domain"/>
    <property type="match status" value="1"/>
</dbReference>
<name>A0ABZ1UML8_9BURK</name>
<evidence type="ECO:0000256" key="1">
    <source>
        <dbReference type="ARBA" id="ARBA00004167"/>
    </source>
</evidence>
<evidence type="ECO:0000259" key="6">
    <source>
        <dbReference type="PROSITE" id="PS52015"/>
    </source>
</evidence>
<feature type="signal peptide" evidence="5">
    <location>
        <begin position="1"/>
        <end position="28"/>
    </location>
</feature>
<protein>
    <submittedName>
        <fullName evidence="7">Energy transducer TonB</fullName>
    </submittedName>
</protein>
<organism evidence="7 8">
    <name type="scientific">[Empedobacter] haloabium</name>
    <dbReference type="NCBI Taxonomy" id="592317"/>
    <lineage>
        <taxon>Bacteria</taxon>
        <taxon>Pseudomonadati</taxon>
        <taxon>Pseudomonadota</taxon>
        <taxon>Betaproteobacteria</taxon>
        <taxon>Burkholderiales</taxon>
        <taxon>Oxalobacteraceae</taxon>
        <taxon>Telluria group</taxon>
        <taxon>Telluria group incertae sedis</taxon>
    </lineage>
</organism>
<proteinExistence type="predicted"/>
<dbReference type="NCBIfam" id="TIGR01352">
    <property type="entry name" value="tonB_Cterm"/>
    <property type="match status" value="1"/>
</dbReference>
<keyword evidence="4" id="KW-0472">Membrane</keyword>
<accession>A0ABZ1UML8</accession>
<evidence type="ECO:0000313" key="7">
    <source>
        <dbReference type="EMBL" id="WUR13318.1"/>
    </source>
</evidence>
<dbReference type="Gene3D" id="3.30.1150.10">
    <property type="match status" value="1"/>
</dbReference>
<keyword evidence="2" id="KW-0812">Transmembrane</keyword>